<protein>
    <submittedName>
        <fullName evidence="2">DNA polymerase-3 subunit epsilon</fullName>
    </submittedName>
</protein>
<reference evidence="2 3" key="1">
    <citation type="submission" date="2019-03" db="EMBL/GenBank/DDBJ databases">
        <title>Genomic Encyclopedia of Archaeal and Bacterial Type Strains, Phase II (KMG-II): from individual species to whole genera.</title>
        <authorList>
            <person name="Goeker M."/>
        </authorList>
    </citation>
    <scope>NUCLEOTIDE SEQUENCE [LARGE SCALE GENOMIC DNA]</scope>
    <source>
        <strain evidence="2 3">RL-C</strain>
    </source>
</reference>
<dbReference type="Proteomes" id="UP000294830">
    <property type="component" value="Unassembled WGS sequence"/>
</dbReference>
<dbReference type="GO" id="GO:0006259">
    <property type="term" value="P:DNA metabolic process"/>
    <property type="evidence" value="ECO:0007669"/>
    <property type="project" value="UniProtKB-ARBA"/>
</dbReference>
<dbReference type="GO" id="GO:0008408">
    <property type="term" value="F:3'-5' exonuclease activity"/>
    <property type="evidence" value="ECO:0007669"/>
    <property type="project" value="TreeGrafter"/>
</dbReference>
<feature type="domain" description="Exonuclease" evidence="1">
    <location>
        <begin position="4"/>
        <end position="158"/>
    </location>
</feature>
<dbReference type="AlphaFoldDB" id="A0A4R2ECI6"/>
<dbReference type="Pfam" id="PF00929">
    <property type="entry name" value="RNase_T"/>
    <property type="match status" value="1"/>
</dbReference>
<accession>A0A4R2ECI6</accession>
<comment type="caution">
    <text evidence="2">The sequence shown here is derived from an EMBL/GenBank/DDBJ whole genome shotgun (WGS) entry which is preliminary data.</text>
</comment>
<proteinExistence type="predicted"/>
<dbReference type="InterPro" id="IPR012337">
    <property type="entry name" value="RNaseH-like_sf"/>
</dbReference>
<name>A0A4R2ECI6_9BACT</name>
<dbReference type="InterPro" id="IPR013520">
    <property type="entry name" value="Ribonucl_H"/>
</dbReference>
<sequence length="158" mass="18203">MIRSFTAIDFETAQGKRWSICQVGLVCVQNGMVTNELSLLVKPPQNYFWGRFTDIHGISPEDTANAPTFDQIWHQIKPYIENQVVVAHNGFAFDFPVLRETLAYYDMPEPDYKKYCTYKIFRSNLAALCHSHNIPLNHHDALSDARACAKLFLLHLNR</sequence>
<keyword evidence="3" id="KW-1185">Reference proteome</keyword>
<dbReference type="GO" id="GO:0003676">
    <property type="term" value="F:nucleic acid binding"/>
    <property type="evidence" value="ECO:0007669"/>
    <property type="project" value="InterPro"/>
</dbReference>
<dbReference type="RefSeq" id="WP_207895718.1">
    <property type="nucleotide sequence ID" value="NZ_SLWB01000025.1"/>
</dbReference>
<dbReference type="SUPFAM" id="SSF53098">
    <property type="entry name" value="Ribonuclease H-like"/>
    <property type="match status" value="1"/>
</dbReference>
<evidence type="ECO:0000313" key="2">
    <source>
        <dbReference type="EMBL" id="TCN61629.1"/>
    </source>
</evidence>
<dbReference type="Gene3D" id="3.30.420.10">
    <property type="entry name" value="Ribonuclease H-like superfamily/Ribonuclease H"/>
    <property type="match status" value="1"/>
</dbReference>
<evidence type="ECO:0000313" key="3">
    <source>
        <dbReference type="Proteomes" id="UP000294830"/>
    </source>
</evidence>
<dbReference type="PANTHER" id="PTHR30231:SF42">
    <property type="entry name" value="EXONUCLEASE"/>
    <property type="match status" value="1"/>
</dbReference>
<dbReference type="SMART" id="SM00479">
    <property type="entry name" value="EXOIII"/>
    <property type="match status" value="1"/>
</dbReference>
<gene>
    <name evidence="2" type="ORF">CLV25_12512</name>
</gene>
<dbReference type="PANTHER" id="PTHR30231">
    <property type="entry name" value="DNA POLYMERASE III SUBUNIT EPSILON"/>
    <property type="match status" value="1"/>
</dbReference>
<dbReference type="CDD" id="cd06130">
    <property type="entry name" value="DNA_pol_III_epsilon_like"/>
    <property type="match status" value="1"/>
</dbReference>
<evidence type="ECO:0000259" key="1">
    <source>
        <dbReference type="SMART" id="SM00479"/>
    </source>
</evidence>
<dbReference type="InterPro" id="IPR036397">
    <property type="entry name" value="RNaseH_sf"/>
</dbReference>
<organism evidence="2 3">
    <name type="scientific">Acetobacteroides hydrogenigenes</name>
    <dbReference type="NCBI Taxonomy" id="979970"/>
    <lineage>
        <taxon>Bacteria</taxon>
        <taxon>Pseudomonadati</taxon>
        <taxon>Bacteroidota</taxon>
        <taxon>Bacteroidia</taxon>
        <taxon>Bacteroidales</taxon>
        <taxon>Rikenellaceae</taxon>
        <taxon>Acetobacteroides</taxon>
    </lineage>
</organism>
<dbReference type="GO" id="GO:0005829">
    <property type="term" value="C:cytosol"/>
    <property type="evidence" value="ECO:0007669"/>
    <property type="project" value="TreeGrafter"/>
</dbReference>
<dbReference type="EMBL" id="SLWB01000025">
    <property type="protein sequence ID" value="TCN61629.1"/>
    <property type="molecule type" value="Genomic_DNA"/>
</dbReference>